<evidence type="ECO:0000313" key="3">
    <source>
        <dbReference type="Proteomes" id="UP000470470"/>
    </source>
</evidence>
<dbReference type="InterPro" id="IPR016024">
    <property type="entry name" value="ARM-type_fold"/>
</dbReference>
<organism evidence="2 3">
    <name type="scientific">Goekera deserti</name>
    <dbReference type="NCBI Taxonomy" id="2497753"/>
    <lineage>
        <taxon>Bacteria</taxon>
        <taxon>Bacillati</taxon>
        <taxon>Actinomycetota</taxon>
        <taxon>Actinomycetes</taxon>
        <taxon>Geodermatophilales</taxon>
        <taxon>Geodermatophilaceae</taxon>
        <taxon>Goekera</taxon>
    </lineage>
</organism>
<evidence type="ECO:0000256" key="1">
    <source>
        <dbReference type="SAM" id="MobiDB-lite"/>
    </source>
</evidence>
<name>A0A7K3WHV3_9ACTN</name>
<protein>
    <submittedName>
        <fullName evidence="2">HEAT repeat domain-containing protein</fullName>
    </submittedName>
</protein>
<evidence type="ECO:0000313" key="2">
    <source>
        <dbReference type="EMBL" id="NEL56075.1"/>
    </source>
</evidence>
<dbReference type="EMBL" id="JAAGWK010000029">
    <property type="protein sequence ID" value="NEL56075.1"/>
    <property type="molecule type" value="Genomic_DNA"/>
</dbReference>
<dbReference type="SUPFAM" id="SSF48371">
    <property type="entry name" value="ARM repeat"/>
    <property type="match status" value="2"/>
</dbReference>
<proteinExistence type="predicted"/>
<dbReference type="GO" id="GO:0016491">
    <property type="term" value="F:oxidoreductase activity"/>
    <property type="evidence" value="ECO:0007669"/>
    <property type="project" value="TreeGrafter"/>
</dbReference>
<dbReference type="SMART" id="SM00567">
    <property type="entry name" value="EZ_HEAT"/>
    <property type="match status" value="5"/>
</dbReference>
<dbReference type="PANTHER" id="PTHR12697:SF5">
    <property type="entry name" value="DEOXYHYPUSINE HYDROXYLASE"/>
    <property type="match status" value="1"/>
</dbReference>
<keyword evidence="3" id="KW-1185">Reference proteome</keyword>
<dbReference type="Gene3D" id="1.25.10.10">
    <property type="entry name" value="Leucine-rich Repeat Variant"/>
    <property type="match status" value="2"/>
</dbReference>
<dbReference type="RefSeq" id="WP_152729283.1">
    <property type="nucleotide sequence ID" value="NZ_JAABOZ010000003.1"/>
</dbReference>
<reference evidence="2 3" key="1">
    <citation type="submission" date="2020-02" db="EMBL/GenBank/DDBJ databases">
        <title>The whole genome sequence of CPCC 205119.</title>
        <authorList>
            <person name="Jiang Z."/>
        </authorList>
    </citation>
    <scope>NUCLEOTIDE SEQUENCE [LARGE SCALE GENOMIC DNA]</scope>
    <source>
        <strain evidence="2 3">CPCC 205119</strain>
    </source>
</reference>
<accession>A0A7K3WHV3</accession>
<dbReference type="AlphaFoldDB" id="A0A7K3WHV3"/>
<dbReference type="Pfam" id="PF13646">
    <property type="entry name" value="HEAT_2"/>
    <property type="match status" value="2"/>
</dbReference>
<feature type="region of interest" description="Disordered" evidence="1">
    <location>
        <begin position="314"/>
        <end position="342"/>
    </location>
</feature>
<comment type="caution">
    <text evidence="2">The sequence shown here is derived from an EMBL/GenBank/DDBJ whole genome shotgun (WGS) entry which is preliminary data.</text>
</comment>
<dbReference type="PANTHER" id="PTHR12697">
    <property type="entry name" value="PBS LYASE HEAT-LIKE PROTEIN"/>
    <property type="match status" value="1"/>
</dbReference>
<gene>
    <name evidence="2" type="ORF">G1H19_19045</name>
</gene>
<dbReference type="InterPro" id="IPR011989">
    <property type="entry name" value="ARM-like"/>
</dbReference>
<dbReference type="Proteomes" id="UP000470470">
    <property type="component" value="Unassembled WGS sequence"/>
</dbReference>
<dbReference type="InterPro" id="IPR004155">
    <property type="entry name" value="PBS_lyase_HEAT"/>
</dbReference>
<sequence length="342" mass="35041">MNAVPGAAMVATTALAALVVLLLLAVAGEHARRNRQVARELARRARLTPLVHDLLDGEPIDGDDALDPLLDEMVLDLLPQLRGSDRDTLTALLLERGVVDRATEELGHRAAWRRGRAVTLLGNAASPRHTPLLAELLGDPVADVRCAAARALGKTGDPAAIGPLLSALVADRPVTAGVVGMAVLDIGTPALPELRRALGAPSTVVQQMAATVLGLHGDPLASHALTTTVADPAAVPELRCAAAEALGRIGMPSATATLCAVLDAGRRPALQRAAATALGRICDPAGLDALVVGLGSPDRDVRATCAEALTASGPAGRRRLAARDSGTDATPAPRPREAQAAR</sequence>